<gene>
    <name evidence="9" type="primary">fhuB</name>
    <name evidence="9" type="ORF">D7S86_06340</name>
</gene>
<dbReference type="SUPFAM" id="SSF81345">
    <property type="entry name" value="ABC transporter involved in vitamin B12 uptake, BtuC"/>
    <property type="match status" value="2"/>
</dbReference>
<protein>
    <submittedName>
        <fullName evidence="9">Fe(3+)-hydroxamate ABC transporter permease FhuB</fullName>
    </submittedName>
</protein>
<dbReference type="InterPro" id="IPR000522">
    <property type="entry name" value="ABC_transptr_permease_BtuC"/>
</dbReference>
<feature type="transmembrane region" description="Helical" evidence="8">
    <location>
        <begin position="63"/>
        <end position="84"/>
    </location>
</feature>
<feature type="transmembrane region" description="Helical" evidence="8">
    <location>
        <begin position="150"/>
        <end position="174"/>
    </location>
</feature>
<sequence length="676" mass="69534">MLTLSTRTGTDRPTLRIALGLFALAAMLCAYRLHTLAPLSEWARALVAPDPLDARQLLLHDSAFPRIAVCLLCGAALGLAGAVMQHVLRNPLAEPTTLGVFPGAYLAVAVATVFAPSWLDAGRELVALAGAGLALALTLAIAARRGLSTLSLILGGMIVNLCCSATSLALAILYYDKLELLNVWCGGAMAQQDWHVAGGLLIRFVPCLACIGVLMRPLSALDAGDDVAMGLGVPLRATRALALGITLLITAFVVSAVGVVGFVGLGAPALARLAGARRLRDRMIWAPCLGAALLWLADDIAQALSGTRGVLVPTGAVTAFVGAPLMLALIPRLRRNVARPAAATSTPRPAMRAIDHAGMPSRAIAICVSLTLLALALSIGVSRDAHGWHVDTAAYVGSVLDLRMPHAIAALSVGVLLALAGAILQRMTANPMASPDLLGLSAGGTLGVTLALFASQAPDARVLLEGCALGCAATLGVLLVVARRTAQSPDALLLAGLAITTLLQGVSTLAMASGNPRLMVLLNLLVGSTYGVTPWMAACVAAFAAVALAGVPLIRRWLDIAPLGAPVARSLGLDVASCRLVLVAWSALMTMAATLVVGPLSFAGLIAPHIARSLGARRPLALLYASAAIGACMLCVSDWLARWVMFPRDMPAGVIASLIGSGYLIVRMIARDTHDA</sequence>
<feature type="transmembrane region" description="Helical" evidence="8">
    <location>
        <begin position="591"/>
        <end position="610"/>
    </location>
</feature>
<evidence type="ECO:0000256" key="2">
    <source>
        <dbReference type="ARBA" id="ARBA00007935"/>
    </source>
</evidence>
<dbReference type="CDD" id="cd06550">
    <property type="entry name" value="TM_ABC_iron-siderophores_like"/>
    <property type="match status" value="2"/>
</dbReference>
<feature type="transmembrane region" description="Helical" evidence="8">
    <location>
        <begin position="125"/>
        <end position="143"/>
    </location>
</feature>
<comment type="caution">
    <text evidence="9">The sequence shown here is derived from an EMBL/GenBank/DDBJ whole genome shotgun (WGS) entry which is preliminary data.</text>
</comment>
<feature type="transmembrane region" description="Helical" evidence="8">
    <location>
        <begin position="96"/>
        <end position="119"/>
    </location>
</feature>
<dbReference type="GO" id="GO:0022857">
    <property type="term" value="F:transmembrane transporter activity"/>
    <property type="evidence" value="ECO:0007669"/>
    <property type="project" value="InterPro"/>
</dbReference>
<evidence type="ECO:0000256" key="5">
    <source>
        <dbReference type="ARBA" id="ARBA00022692"/>
    </source>
</evidence>
<feature type="transmembrane region" description="Helical" evidence="8">
    <location>
        <begin position="532"/>
        <end position="554"/>
    </location>
</feature>
<feature type="transmembrane region" description="Helical" evidence="8">
    <location>
        <begin position="462"/>
        <end position="482"/>
    </location>
</feature>
<proteinExistence type="inferred from homology"/>
<dbReference type="OrthoDB" id="9811721at2"/>
<feature type="transmembrane region" description="Helical" evidence="8">
    <location>
        <begin position="650"/>
        <end position="670"/>
    </location>
</feature>
<comment type="similarity">
    <text evidence="2">Belongs to the binding-protein-dependent transport system permease family. FecCD subfamily.</text>
</comment>
<feature type="transmembrane region" description="Helical" evidence="8">
    <location>
        <begin position="241"/>
        <end position="271"/>
    </location>
</feature>
<feature type="transmembrane region" description="Helical" evidence="8">
    <location>
        <begin position="402"/>
        <end position="425"/>
    </location>
</feature>
<dbReference type="EMBL" id="RBZU01000002">
    <property type="protein sequence ID" value="RKP57889.1"/>
    <property type="molecule type" value="Genomic_DNA"/>
</dbReference>
<accession>A0A494Y5B3</accession>
<feature type="transmembrane region" description="Helical" evidence="8">
    <location>
        <begin position="437"/>
        <end position="456"/>
    </location>
</feature>
<evidence type="ECO:0000256" key="3">
    <source>
        <dbReference type="ARBA" id="ARBA00022448"/>
    </source>
</evidence>
<dbReference type="GO" id="GO:0005886">
    <property type="term" value="C:plasma membrane"/>
    <property type="evidence" value="ECO:0007669"/>
    <property type="project" value="UniProtKB-SubCell"/>
</dbReference>
<evidence type="ECO:0000313" key="9">
    <source>
        <dbReference type="EMBL" id="RKP57889.1"/>
    </source>
</evidence>
<comment type="subcellular location">
    <subcellularLocation>
        <location evidence="1">Cell membrane</location>
        <topology evidence="1">Multi-pass membrane protein</topology>
    </subcellularLocation>
</comment>
<dbReference type="Pfam" id="PF01032">
    <property type="entry name" value="FecCD"/>
    <property type="match status" value="2"/>
</dbReference>
<keyword evidence="6 8" id="KW-1133">Transmembrane helix</keyword>
<evidence type="ECO:0000256" key="4">
    <source>
        <dbReference type="ARBA" id="ARBA00022475"/>
    </source>
</evidence>
<evidence type="ECO:0000256" key="8">
    <source>
        <dbReference type="SAM" id="Phobius"/>
    </source>
</evidence>
<dbReference type="AlphaFoldDB" id="A0A494Y5B3"/>
<dbReference type="PANTHER" id="PTHR30472:SF37">
    <property type="entry name" value="FE(3+) DICITRATE TRANSPORT SYSTEM PERMEASE PROTEIN FECD-RELATED"/>
    <property type="match status" value="1"/>
</dbReference>
<feature type="transmembrane region" description="Helical" evidence="8">
    <location>
        <begin position="491"/>
        <end position="512"/>
    </location>
</feature>
<keyword evidence="4" id="KW-1003">Cell membrane</keyword>
<keyword evidence="5 8" id="KW-0812">Transmembrane</keyword>
<dbReference type="Gene3D" id="1.10.3470.10">
    <property type="entry name" value="ABC transporter involved in vitamin B12 uptake, BtuC"/>
    <property type="match status" value="2"/>
</dbReference>
<reference evidence="9 10" key="1">
    <citation type="submission" date="2018-10" db="EMBL/GenBank/DDBJ databases">
        <title>Robbsia sp. DHC34, isolated from soil.</title>
        <authorList>
            <person name="Gao Z.-H."/>
            <person name="Qiu L.-H."/>
        </authorList>
    </citation>
    <scope>NUCLEOTIDE SEQUENCE [LARGE SCALE GENOMIC DNA]</scope>
    <source>
        <strain evidence="9 10">DHC34</strain>
    </source>
</reference>
<evidence type="ECO:0000256" key="7">
    <source>
        <dbReference type="ARBA" id="ARBA00023136"/>
    </source>
</evidence>
<dbReference type="Proteomes" id="UP000270342">
    <property type="component" value="Unassembled WGS sequence"/>
</dbReference>
<keyword evidence="10" id="KW-1185">Reference proteome</keyword>
<evidence type="ECO:0000256" key="1">
    <source>
        <dbReference type="ARBA" id="ARBA00004651"/>
    </source>
</evidence>
<feature type="transmembrane region" description="Helical" evidence="8">
    <location>
        <begin position="310"/>
        <end position="330"/>
    </location>
</feature>
<dbReference type="InterPro" id="IPR037294">
    <property type="entry name" value="ABC_BtuC-like"/>
</dbReference>
<organism evidence="9 10">
    <name type="scientific">Pararobbsia silviterrae</name>
    <dbReference type="NCBI Taxonomy" id="1792498"/>
    <lineage>
        <taxon>Bacteria</taxon>
        <taxon>Pseudomonadati</taxon>
        <taxon>Pseudomonadota</taxon>
        <taxon>Betaproteobacteria</taxon>
        <taxon>Burkholderiales</taxon>
        <taxon>Burkholderiaceae</taxon>
        <taxon>Pararobbsia</taxon>
    </lineage>
</organism>
<name>A0A494Y5B3_9BURK</name>
<evidence type="ECO:0000313" key="10">
    <source>
        <dbReference type="Proteomes" id="UP000270342"/>
    </source>
</evidence>
<evidence type="ECO:0000256" key="6">
    <source>
        <dbReference type="ARBA" id="ARBA00022989"/>
    </source>
</evidence>
<dbReference type="GO" id="GO:0033214">
    <property type="term" value="P:siderophore-iron import into cell"/>
    <property type="evidence" value="ECO:0007669"/>
    <property type="project" value="TreeGrafter"/>
</dbReference>
<dbReference type="PANTHER" id="PTHR30472">
    <property type="entry name" value="FERRIC ENTEROBACTIN TRANSPORT SYSTEM PERMEASE PROTEIN"/>
    <property type="match status" value="1"/>
</dbReference>
<keyword evidence="7 8" id="KW-0472">Membrane</keyword>
<dbReference type="NCBIfam" id="NF007866">
    <property type="entry name" value="PRK10577.1-2"/>
    <property type="match status" value="1"/>
</dbReference>
<keyword evidence="3" id="KW-0813">Transport</keyword>
<feature type="transmembrane region" description="Helical" evidence="8">
    <location>
        <begin position="622"/>
        <end position="644"/>
    </location>
</feature>
<feature type="transmembrane region" description="Helical" evidence="8">
    <location>
        <begin position="363"/>
        <end position="382"/>
    </location>
</feature>